<name>M7PTW4_9GAMM</name>
<dbReference type="InterPro" id="IPR017900">
    <property type="entry name" value="4Fe4S_Fe_S_CS"/>
</dbReference>
<dbReference type="eggNOG" id="COG1149">
    <property type="taxonomic scope" value="Bacteria"/>
</dbReference>
<keyword evidence="1" id="KW-0004">4Fe-4S</keyword>
<evidence type="ECO:0000259" key="5">
    <source>
        <dbReference type="PROSITE" id="PS51379"/>
    </source>
</evidence>
<dbReference type="PATRIC" id="fig|1286106.3.peg.504"/>
<dbReference type="RefSeq" id="WP_009725546.1">
    <property type="nucleotide sequence ID" value="NZ_APHR01000011.1"/>
</dbReference>
<feature type="domain" description="4Fe-4S ferredoxin-type" evidence="5">
    <location>
        <begin position="176"/>
        <end position="205"/>
    </location>
</feature>
<dbReference type="InterPro" id="IPR050572">
    <property type="entry name" value="Fe-S_Ferredoxin"/>
</dbReference>
<dbReference type="Pfam" id="PF13187">
    <property type="entry name" value="Fer4_9"/>
    <property type="match status" value="1"/>
</dbReference>
<dbReference type="AlphaFoldDB" id="M7PTW4"/>
<keyword evidence="2" id="KW-0479">Metal-binding</keyword>
<evidence type="ECO:0000256" key="4">
    <source>
        <dbReference type="ARBA" id="ARBA00023014"/>
    </source>
</evidence>
<dbReference type="Gene3D" id="3.30.70.20">
    <property type="match status" value="3"/>
</dbReference>
<dbReference type="PANTHER" id="PTHR43687:SF4">
    <property type="entry name" value="BLR5484 PROTEIN"/>
    <property type="match status" value="1"/>
</dbReference>
<dbReference type="PANTHER" id="PTHR43687">
    <property type="entry name" value="ADENYLYLSULFATE REDUCTASE, BETA SUBUNIT"/>
    <property type="match status" value="1"/>
</dbReference>
<evidence type="ECO:0000313" key="6">
    <source>
        <dbReference type="EMBL" id="EMR13899.1"/>
    </source>
</evidence>
<proteinExistence type="predicted"/>
<organism evidence="6 7">
    <name type="scientific">Methylophaga lonarensis MPL</name>
    <dbReference type="NCBI Taxonomy" id="1286106"/>
    <lineage>
        <taxon>Bacteria</taxon>
        <taxon>Pseudomonadati</taxon>
        <taxon>Pseudomonadota</taxon>
        <taxon>Gammaproteobacteria</taxon>
        <taxon>Thiotrichales</taxon>
        <taxon>Piscirickettsiaceae</taxon>
        <taxon>Methylophaga</taxon>
    </lineage>
</organism>
<dbReference type="EMBL" id="APHR01000011">
    <property type="protein sequence ID" value="EMR13899.1"/>
    <property type="molecule type" value="Genomic_DNA"/>
</dbReference>
<accession>M7PTW4</accession>
<evidence type="ECO:0000256" key="3">
    <source>
        <dbReference type="ARBA" id="ARBA00023004"/>
    </source>
</evidence>
<dbReference type="OrthoDB" id="9808559at2"/>
<dbReference type="GO" id="GO:0051539">
    <property type="term" value="F:4 iron, 4 sulfur cluster binding"/>
    <property type="evidence" value="ECO:0007669"/>
    <property type="project" value="UniProtKB-KW"/>
</dbReference>
<feature type="domain" description="4Fe-4S ferredoxin-type" evidence="5">
    <location>
        <begin position="385"/>
        <end position="413"/>
    </location>
</feature>
<keyword evidence="4" id="KW-0411">Iron-sulfur</keyword>
<dbReference type="PROSITE" id="PS00198">
    <property type="entry name" value="4FE4S_FER_1"/>
    <property type="match status" value="2"/>
</dbReference>
<comment type="caution">
    <text evidence="6">The sequence shown here is derived from an EMBL/GenBank/DDBJ whole genome shotgun (WGS) entry which is preliminary data.</text>
</comment>
<dbReference type="InterPro" id="IPR017896">
    <property type="entry name" value="4Fe4S_Fe-S-bd"/>
</dbReference>
<dbReference type="eggNOG" id="COG1148">
    <property type="taxonomic scope" value="Bacteria"/>
</dbReference>
<dbReference type="PROSITE" id="PS51379">
    <property type="entry name" value="4FE4S_FER_2"/>
    <property type="match status" value="3"/>
</dbReference>
<dbReference type="STRING" id="1286106.MPL1_02528"/>
<feature type="domain" description="4Fe-4S ferredoxin-type" evidence="5">
    <location>
        <begin position="414"/>
        <end position="445"/>
    </location>
</feature>
<keyword evidence="3" id="KW-0408">Iron</keyword>
<evidence type="ECO:0000256" key="1">
    <source>
        <dbReference type="ARBA" id="ARBA00022485"/>
    </source>
</evidence>
<dbReference type="GO" id="GO:0046872">
    <property type="term" value="F:metal ion binding"/>
    <property type="evidence" value="ECO:0007669"/>
    <property type="project" value="UniProtKB-KW"/>
</dbReference>
<dbReference type="Proteomes" id="UP000012019">
    <property type="component" value="Unassembled WGS sequence"/>
</dbReference>
<dbReference type="InterPro" id="IPR057431">
    <property type="entry name" value="LdpA_Fe-S-bd"/>
</dbReference>
<sequence>MHSSIIEAGESTPLIEEWIEFQSQGRCLVLGDADQVAPLLAHLSSLNLTVCCSGLDLEASDNLTITDATPEQLSGWLGAFKAMINGQQYAFDLVLDMSQSPMIQTQVAPLGYFAPRDDKQALAEALQQLPDLIGIFDKPKYFNYKASICAHSRRGVSGCDLCQQACPAEAIQSAGEQIEVNPSLCQGCGSCTAVCPSGAISYAVPTLDSSLERCRNMLKAYAELEDRPAQLLIHDLLNGEKLVAAVADQLGGNVVSFSIEEIGALGMPFWLAAIAYGAGSVTVLDAMSHSDHDWQTLQQQTGFANTLLDAMGYQDMRVHWLQTRKPQALSEHFRQLAATNMISEKAQFAGLDDKRRVMSLSLNHLHDQAPQSVEVVDLPRGAPFGEIVVDKQACTLCMSCVSVCPAGAVLDGVDKPQLNFVEEQCIQCGMCETACPESAISLTPRYLFDHNARRSKRVLHEEAIFHCISCGKPFATQKMIDTITERLKDHHMFQGAALERLKMCEDCRVKAMF</sequence>
<gene>
    <name evidence="6" type="ORF">MPL1_02528</name>
</gene>
<keyword evidence="7" id="KW-1185">Reference proteome</keyword>
<dbReference type="SUPFAM" id="SSF54862">
    <property type="entry name" value="4Fe-4S ferredoxins"/>
    <property type="match status" value="1"/>
</dbReference>
<protein>
    <submittedName>
        <fullName evidence="6">Iron-sulfur cluster-binding protein</fullName>
    </submittedName>
</protein>
<evidence type="ECO:0000313" key="7">
    <source>
        <dbReference type="Proteomes" id="UP000012019"/>
    </source>
</evidence>
<reference evidence="6 7" key="1">
    <citation type="journal article" date="2013" name="Genome Announc.">
        <title>Draft Genome Sequence of Methylophaga lonarensis MPLT, a Haloalkaliphilic (Non-Methane-Utilizing) Methylotroph.</title>
        <authorList>
            <person name="Shetty S.A."/>
            <person name="Marathe N.P."/>
            <person name="Munot H."/>
            <person name="Antony C.P."/>
            <person name="Dhotre D.P."/>
            <person name="Murrell J.C."/>
            <person name="Shouche Y.S."/>
        </authorList>
    </citation>
    <scope>NUCLEOTIDE SEQUENCE [LARGE SCALE GENOMIC DNA]</scope>
    <source>
        <strain evidence="6 7">MPL</strain>
    </source>
</reference>
<dbReference type="Pfam" id="PF25160">
    <property type="entry name" value="LdpA_Fe-S-bd"/>
    <property type="match status" value="1"/>
</dbReference>
<evidence type="ECO:0000256" key="2">
    <source>
        <dbReference type="ARBA" id="ARBA00022723"/>
    </source>
</evidence>